<evidence type="ECO:0000313" key="2">
    <source>
        <dbReference type="EMBL" id="NWF46329.1"/>
    </source>
</evidence>
<proteinExistence type="predicted"/>
<comment type="caution">
    <text evidence="2">The sequence shown here is derived from an EMBL/GenBank/DDBJ whole genome shotgun (WGS) entry which is preliminary data.</text>
</comment>
<protein>
    <submittedName>
        <fullName evidence="2">Uncharacterized protein</fullName>
    </submittedName>
</protein>
<keyword evidence="1" id="KW-0175">Coiled coil</keyword>
<dbReference type="EMBL" id="VYGV01000012">
    <property type="protein sequence ID" value="NWF46329.1"/>
    <property type="molecule type" value="Genomic_DNA"/>
</dbReference>
<evidence type="ECO:0000256" key="1">
    <source>
        <dbReference type="SAM" id="Coils"/>
    </source>
</evidence>
<reference evidence="2 3" key="1">
    <citation type="submission" date="2019-09" db="EMBL/GenBank/DDBJ databases">
        <title>Hydrogenophaga aromatica sp. nov., isolated from a para-xylene-degrading enrichment culture.</title>
        <authorList>
            <person name="Tancsics A."/>
            <person name="Banerjee S."/>
        </authorList>
    </citation>
    <scope>NUCLEOTIDE SEQUENCE [LARGE SCALE GENOMIC DNA]</scope>
    <source>
        <strain evidence="2 3">D2P1</strain>
    </source>
</reference>
<feature type="coiled-coil region" evidence="1">
    <location>
        <begin position="87"/>
        <end position="114"/>
    </location>
</feature>
<name>A0A7Y8GY55_9BURK</name>
<dbReference type="Proteomes" id="UP000545507">
    <property type="component" value="Unassembled WGS sequence"/>
</dbReference>
<sequence length="269" mass="30210">MTLHIPASSKKVCESLLMEEKRYNAEHHILPSESAVADCLLARGLEMTPAYEELHSKLHQHPHAMKTFLGLVLTAAALWNPEKIAEARNARSELIKVNQQIAKQATELAELLQQRSDLGNTSGFRTDTYYHVCDVIQASSQENYGFKHHVKERLENLRRQFDLKYWPRLSDFARELARDAAMAVAQASDPLTEAATAASRASLADVFKALFASIEENSARSFGHLPYELQISDSTFAILVNCALDLDADSMVDGPYVKRLRQREREGAK</sequence>
<organism evidence="2 3">
    <name type="scientific">Hydrogenophaga aromaticivorans</name>
    <dbReference type="NCBI Taxonomy" id="2610898"/>
    <lineage>
        <taxon>Bacteria</taxon>
        <taxon>Pseudomonadati</taxon>
        <taxon>Pseudomonadota</taxon>
        <taxon>Betaproteobacteria</taxon>
        <taxon>Burkholderiales</taxon>
        <taxon>Comamonadaceae</taxon>
        <taxon>Hydrogenophaga</taxon>
    </lineage>
</organism>
<accession>A0A7Y8GY55</accession>
<evidence type="ECO:0000313" key="3">
    <source>
        <dbReference type="Proteomes" id="UP000545507"/>
    </source>
</evidence>
<dbReference type="AlphaFoldDB" id="A0A7Y8GY55"/>
<gene>
    <name evidence="2" type="ORF">F3K02_13865</name>
</gene>
<keyword evidence="3" id="KW-1185">Reference proteome</keyword>